<keyword evidence="2" id="KW-1185">Reference proteome</keyword>
<dbReference type="CDD" id="cd01427">
    <property type="entry name" value="HAD_like"/>
    <property type="match status" value="1"/>
</dbReference>
<name>A0A2D1U5W4_9SPHI</name>
<sequence length="204" mass="23863">MAFEHYLKDKQAFVFELDDVLYPQKDYLLQVYYLFAQFIEYAEQISADEIVKSMQQAYVTTGNDDIFEITAAQFNIPLKYKMNFDMLFLSARLPLKLLMFNEMLSFLQEITVERKQIFIFTNEDPMMQLNKIKQVEWNGLESYLTVYFAAETAYKPSLAGIQEILDKHNLKKEDVLMVGKYKVDEECAANAGVDYLNVDKLLVT</sequence>
<organism evidence="1 2">
    <name type="scientific">Pedobacter ginsengisoli</name>
    <dbReference type="NCBI Taxonomy" id="363852"/>
    <lineage>
        <taxon>Bacteria</taxon>
        <taxon>Pseudomonadati</taxon>
        <taxon>Bacteroidota</taxon>
        <taxon>Sphingobacteriia</taxon>
        <taxon>Sphingobacteriales</taxon>
        <taxon>Sphingobacteriaceae</taxon>
        <taxon>Pedobacter</taxon>
    </lineage>
</organism>
<dbReference type="OrthoDB" id="791795at2"/>
<dbReference type="AlphaFoldDB" id="A0A2D1U5W4"/>
<dbReference type="Gene3D" id="3.40.50.1000">
    <property type="entry name" value="HAD superfamily/HAD-like"/>
    <property type="match status" value="1"/>
</dbReference>
<dbReference type="InterPro" id="IPR036412">
    <property type="entry name" value="HAD-like_sf"/>
</dbReference>
<dbReference type="Gene3D" id="1.10.150.520">
    <property type="match status" value="1"/>
</dbReference>
<evidence type="ECO:0000313" key="1">
    <source>
        <dbReference type="EMBL" id="ATP56987.1"/>
    </source>
</evidence>
<dbReference type="Proteomes" id="UP000223749">
    <property type="component" value="Chromosome"/>
</dbReference>
<accession>A0A2D1U5W4</accession>
<gene>
    <name evidence="1" type="ORF">CPT03_11080</name>
</gene>
<dbReference type="Pfam" id="PF13419">
    <property type="entry name" value="HAD_2"/>
    <property type="match status" value="1"/>
</dbReference>
<dbReference type="InterPro" id="IPR041492">
    <property type="entry name" value="HAD_2"/>
</dbReference>
<dbReference type="SUPFAM" id="SSF56784">
    <property type="entry name" value="HAD-like"/>
    <property type="match status" value="1"/>
</dbReference>
<dbReference type="KEGG" id="pgs:CPT03_11080"/>
<protein>
    <submittedName>
        <fullName evidence="1">Haloacid dehalogenase</fullName>
    </submittedName>
</protein>
<proteinExistence type="predicted"/>
<dbReference type="RefSeq" id="WP_099438919.1">
    <property type="nucleotide sequence ID" value="NZ_CP024091.1"/>
</dbReference>
<reference evidence="1 2" key="1">
    <citation type="submission" date="2017-10" db="EMBL/GenBank/DDBJ databases">
        <title>Whole genome of Pedobacter ginsengisoli T01R-27 isolated from tomato rhizosphere.</title>
        <authorList>
            <person name="Weon H.-Y."/>
            <person name="Lee S.A."/>
            <person name="Sang M.K."/>
            <person name="Song J."/>
        </authorList>
    </citation>
    <scope>NUCLEOTIDE SEQUENCE [LARGE SCALE GENOMIC DNA]</scope>
    <source>
        <strain evidence="1 2">T01R-27</strain>
    </source>
</reference>
<evidence type="ECO:0000313" key="2">
    <source>
        <dbReference type="Proteomes" id="UP000223749"/>
    </source>
</evidence>
<dbReference type="InterPro" id="IPR023214">
    <property type="entry name" value="HAD_sf"/>
</dbReference>
<dbReference type="EMBL" id="CP024091">
    <property type="protein sequence ID" value="ATP56987.1"/>
    <property type="molecule type" value="Genomic_DNA"/>
</dbReference>